<evidence type="ECO:0000313" key="1">
    <source>
        <dbReference type="EMBL" id="KIL64236.1"/>
    </source>
</evidence>
<accession>A0A0C2X4P1</accession>
<evidence type="ECO:0000313" key="2">
    <source>
        <dbReference type="Proteomes" id="UP000054549"/>
    </source>
</evidence>
<dbReference type="Proteomes" id="UP000054549">
    <property type="component" value="Unassembled WGS sequence"/>
</dbReference>
<proteinExistence type="predicted"/>
<gene>
    <name evidence="1" type="ORF">M378DRAFT_630141</name>
</gene>
<protein>
    <submittedName>
        <fullName evidence="1">Uncharacterized protein</fullName>
    </submittedName>
</protein>
<keyword evidence="2" id="KW-1185">Reference proteome</keyword>
<dbReference type="AlphaFoldDB" id="A0A0C2X4P1"/>
<sequence length="129" mass="14220">MVRVVLGGTSPNPCLGALSTRARACKRRALERELTNELNTDLAEPLGITFCEISLSGFPDAPDTIQRRLINLARVHGKGQVFEPFNTETVSVPILALDMHCFRCFDPQGSCVAAIDYGKTMIAIRWLRS</sequence>
<reference evidence="1 2" key="1">
    <citation type="submission" date="2014-04" db="EMBL/GenBank/DDBJ databases">
        <title>Evolutionary Origins and Diversification of the Mycorrhizal Mutualists.</title>
        <authorList>
            <consortium name="DOE Joint Genome Institute"/>
            <consortium name="Mycorrhizal Genomics Consortium"/>
            <person name="Kohler A."/>
            <person name="Kuo A."/>
            <person name="Nagy L.G."/>
            <person name="Floudas D."/>
            <person name="Copeland A."/>
            <person name="Barry K.W."/>
            <person name="Cichocki N."/>
            <person name="Veneault-Fourrey C."/>
            <person name="LaButti K."/>
            <person name="Lindquist E.A."/>
            <person name="Lipzen A."/>
            <person name="Lundell T."/>
            <person name="Morin E."/>
            <person name="Murat C."/>
            <person name="Riley R."/>
            <person name="Ohm R."/>
            <person name="Sun H."/>
            <person name="Tunlid A."/>
            <person name="Henrissat B."/>
            <person name="Grigoriev I.V."/>
            <person name="Hibbett D.S."/>
            <person name="Martin F."/>
        </authorList>
    </citation>
    <scope>NUCLEOTIDE SEQUENCE [LARGE SCALE GENOMIC DNA]</scope>
    <source>
        <strain evidence="1 2">Koide BX008</strain>
    </source>
</reference>
<dbReference type="HOGENOM" id="CLU_1948303_0_0_1"/>
<dbReference type="EMBL" id="KN818251">
    <property type="protein sequence ID" value="KIL64236.1"/>
    <property type="molecule type" value="Genomic_DNA"/>
</dbReference>
<name>A0A0C2X4P1_AMAMK</name>
<dbReference type="InParanoid" id="A0A0C2X4P1"/>
<organism evidence="1 2">
    <name type="scientific">Amanita muscaria (strain Koide BX008)</name>
    <dbReference type="NCBI Taxonomy" id="946122"/>
    <lineage>
        <taxon>Eukaryota</taxon>
        <taxon>Fungi</taxon>
        <taxon>Dikarya</taxon>
        <taxon>Basidiomycota</taxon>
        <taxon>Agaricomycotina</taxon>
        <taxon>Agaricomycetes</taxon>
        <taxon>Agaricomycetidae</taxon>
        <taxon>Agaricales</taxon>
        <taxon>Pluteineae</taxon>
        <taxon>Amanitaceae</taxon>
        <taxon>Amanita</taxon>
    </lineage>
</organism>